<dbReference type="InterPro" id="IPR011051">
    <property type="entry name" value="RmlC_Cupin_sf"/>
</dbReference>
<feature type="binding site" evidence="2">
    <location>
        <position position="109"/>
    </location>
    <ligand>
        <name>Fe cation</name>
        <dbReference type="ChEBI" id="CHEBI:24875"/>
    </ligand>
</feature>
<evidence type="ECO:0000256" key="2">
    <source>
        <dbReference type="PIRSR" id="PIRSR006232-1"/>
    </source>
</evidence>
<accession>A0A0D6HJ39</accession>
<gene>
    <name evidence="7" type="ORF">BIZ92_32265</name>
    <name evidence="6" type="ORF">O9570_05905</name>
</gene>
<feature type="domain" description="Pirin N-terminal" evidence="4">
    <location>
        <begin position="26"/>
        <end position="131"/>
    </location>
</feature>
<evidence type="ECO:0000259" key="5">
    <source>
        <dbReference type="Pfam" id="PF05726"/>
    </source>
</evidence>
<evidence type="ECO:0000256" key="1">
    <source>
        <dbReference type="ARBA" id="ARBA00008416"/>
    </source>
</evidence>
<evidence type="ECO:0000256" key="3">
    <source>
        <dbReference type="RuleBase" id="RU003457"/>
    </source>
</evidence>
<dbReference type="CDD" id="cd02247">
    <property type="entry name" value="cupin_pirin_C"/>
    <property type="match status" value="1"/>
</dbReference>
<dbReference type="OrthoDB" id="321327at2"/>
<feature type="domain" description="Pirin C-terminal" evidence="5">
    <location>
        <begin position="185"/>
        <end position="283"/>
    </location>
</feature>
<dbReference type="GeneID" id="75276684"/>
<dbReference type="Pfam" id="PF05726">
    <property type="entry name" value="Pirin_C"/>
    <property type="match status" value="1"/>
</dbReference>
<dbReference type="Pfam" id="PF02678">
    <property type="entry name" value="Pirin"/>
    <property type="match status" value="1"/>
</dbReference>
<dbReference type="Proteomes" id="UP001141992">
    <property type="component" value="Unassembled WGS sequence"/>
</dbReference>
<evidence type="ECO:0000313" key="6">
    <source>
        <dbReference type="EMBL" id="MCZ8400967.1"/>
    </source>
</evidence>
<comment type="similarity">
    <text evidence="1 3">Belongs to the pirin family.</text>
</comment>
<evidence type="ECO:0000313" key="7">
    <source>
        <dbReference type="EMBL" id="OMG79537.1"/>
    </source>
</evidence>
<name>A0A0D6HJ39_ALCXX</name>
<dbReference type="PANTHER" id="PTHR13903:SF8">
    <property type="entry name" value="PIRIN"/>
    <property type="match status" value="1"/>
</dbReference>
<evidence type="ECO:0000313" key="8">
    <source>
        <dbReference type="Proteomes" id="UP000187251"/>
    </source>
</evidence>
<dbReference type="EMBL" id="MJMN01000039">
    <property type="protein sequence ID" value="OMG79537.1"/>
    <property type="molecule type" value="Genomic_DNA"/>
</dbReference>
<protein>
    <submittedName>
        <fullName evidence="6">Pirin family protein</fullName>
    </submittedName>
</protein>
<reference evidence="7 8" key="1">
    <citation type="submission" date="2016-09" db="EMBL/GenBank/DDBJ databases">
        <title>Phylogenomics of Achromobacter.</title>
        <authorList>
            <person name="Jeukens J."/>
            <person name="Freschi L."/>
            <person name="Vincent A.T."/>
            <person name="Emond-Rheault J.-G."/>
            <person name="Kukavica-Ibrulj I."/>
            <person name="Charette S.J."/>
            <person name="Levesque R.C."/>
        </authorList>
    </citation>
    <scope>NUCLEOTIDE SEQUENCE [LARGE SCALE GENOMIC DNA]</scope>
    <source>
        <strain evidence="7 8">AUS488</strain>
    </source>
</reference>
<feature type="binding site" evidence="2">
    <location>
        <position position="67"/>
    </location>
    <ligand>
        <name>Fe cation</name>
        <dbReference type="ChEBI" id="CHEBI:24875"/>
    </ligand>
</feature>
<evidence type="ECO:0000259" key="4">
    <source>
        <dbReference type="Pfam" id="PF02678"/>
    </source>
</evidence>
<dbReference type="eggNOG" id="COG1741">
    <property type="taxonomic scope" value="Bacteria"/>
</dbReference>
<feature type="binding site" evidence="2">
    <location>
        <position position="111"/>
    </location>
    <ligand>
        <name>Fe cation</name>
        <dbReference type="ChEBI" id="CHEBI:24875"/>
    </ligand>
</feature>
<dbReference type="Gene3D" id="2.60.120.10">
    <property type="entry name" value="Jelly Rolls"/>
    <property type="match status" value="2"/>
</dbReference>
<proteinExistence type="inferred from homology"/>
<comment type="caution">
    <text evidence="6">The sequence shown here is derived from an EMBL/GenBank/DDBJ whole genome shotgun (WGS) entry which is preliminary data.</text>
</comment>
<sequence>MSTLSQPGDSQIETVVVPRSSDLGGFEVRRALPSAQRRTVGPFVFLDHMGPVEFAAGSGIDVRPHPHIGLSTVTYLYEGSMVHRDGAGNTQTILPGEVNWMTAGRGIVHSERSSPESRQAAQRLTGLQIWVGLPKAHEETDPGFTHYGLDAQPVVEGEGVRAQVVAGSLFGKTSAVKTHSPLFYGDMQLRAGAVTVLPAEHEERAAYLAVGSVEVDGQVFESGRLIVFAPGRPVQIRACTDARFAVLGGEPLEGPRFIWWNFVSSSKDRIEQAKQDWQRNRFGQTVPGDETEFIPLPPPRA</sequence>
<dbReference type="GO" id="GO:0046872">
    <property type="term" value="F:metal ion binding"/>
    <property type="evidence" value="ECO:0007669"/>
    <property type="project" value="UniProtKB-KW"/>
</dbReference>
<dbReference type="RefSeq" id="WP_006388236.1">
    <property type="nucleotide sequence ID" value="NZ_AP028040.1"/>
</dbReference>
<dbReference type="PANTHER" id="PTHR13903">
    <property type="entry name" value="PIRIN-RELATED"/>
    <property type="match status" value="1"/>
</dbReference>
<reference evidence="6" key="2">
    <citation type="submission" date="2022-12" db="EMBL/GenBank/DDBJ databases">
        <authorList>
            <person name="Voronina O.L."/>
            <person name="Kunda M.S."/>
            <person name="Ryzhova N."/>
            <person name="Aksenova E.I."/>
        </authorList>
    </citation>
    <scope>NUCLEOTIDE SEQUENCE</scope>
    <source>
        <strain evidence="6">SCCH136:Ach223948</strain>
    </source>
</reference>
<evidence type="ECO:0000313" key="9">
    <source>
        <dbReference type="Proteomes" id="UP001141992"/>
    </source>
</evidence>
<feature type="binding site" evidence="2">
    <location>
        <position position="65"/>
    </location>
    <ligand>
        <name>Fe cation</name>
        <dbReference type="ChEBI" id="CHEBI:24875"/>
    </ligand>
</feature>
<dbReference type="AlphaFoldDB" id="A0A0D6HJ39"/>
<accession>A0A0M7D548</accession>
<dbReference type="KEGG" id="axx:ERS451415_02704"/>
<dbReference type="CDD" id="cd02909">
    <property type="entry name" value="cupin_pirin_N"/>
    <property type="match status" value="1"/>
</dbReference>
<dbReference type="InterPro" id="IPR008778">
    <property type="entry name" value="Pirin_C_dom"/>
</dbReference>
<dbReference type="EMBL" id="JAPZVI010000003">
    <property type="protein sequence ID" value="MCZ8400967.1"/>
    <property type="molecule type" value="Genomic_DNA"/>
</dbReference>
<dbReference type="InterPro" id="IPR014710">
    <property type="entry name" value="RmlC-like_jellyroll"/>
</dbReference>
<keyword evidence="2" id="KW-0408">Iron</keyword>
<organism evidence="6 9">
    <name type="scientific">Alcaligenes xylosoxydans xylosoxydans</name>
    <name type="common">Achromobacter xylosoxidans</name>
    <dbReference type="NCBI Taxonomy" id="85698"/>
    <lineage>
        <taxon>Bacteria</taxon>
        <taxon>Pseudomonadati</taxon>
        <taxon>Pseudomonadota</taxon>
        <taxon>Betaproteobacteria</taxon>
        <taxon>Burkholderiales</taxon>
        <taxon>Alcaligenaceae</taxon>
        <taxon>Achromobacter</taxon>
    </lineage>
</organism>
<comment type="cofactor">
    <cofactor evidence="2">
        <name>Fe cation</name>
        <dbReference type="ChEBI" id="CHEBI:24875"/>
    </cofactor>
    <text evidence="2">Binds 1 Fe cation per subunit.</text>
</comment>
<dbReference type="PIRSF" id="PIRSF006232">
    <property type="entry name" value="Pirin"/>
    <property type="match status" value="1"/>
</dbReference>
<dbReference type="InterPro" id="IPR012093">
    <property type="entry name" value="Pirin"/>
</dbReference>
<dbReference type="InterPro" id="IPR003829">
    <property type="entry name" value="Pirin_N_dom"/>
</dbReference>
<dbReference type="Proteomes" id="UP000187251">
    <property type="component" value="Unassembled WGS sequence"/>
</dbReference>
<dbReference type="PATRIC" id="fig|85698.19.peg.5974"/>
<dbReference type="SUPFAM" id="SSF51182">
    <property type="entry name" value="RmlC-like cupins"/>
    <property type="match status" value="1"/>
</dbReference>
<keyword evidence="2" id="KW-0479">Metal-binding</keyword>